<dbReference type="Proteomes" id="UP001180825">
    <property type="component" value="Unassembled WGS sequence"/>
</dbReference>
<feature type="domain" description="CheW-like" evidence="4">
    <location>
        <begin position="29"/>
        <end position="173"/>
    </location>
</feature>
<protein>
    <recommendedName>
        <fullName evidence="2">Chemotaxis protein CheW</fullName>
    </recommendedName>
</protein>
<keyword evidence="6" id="KW-1185">Reference proteome</keyword>
<evidence type="ECO:0000256" key="1">
    <source>
        <dbReference type="ARBA" id="ARBA00004496"/>
    </source>
</evidence>
<dbReference type="SMART" id="SM00260">
    <property type="entry name" value="CheW"/>
    <property type="match status" value="1"/>
</dbReference>
<evidence type="ECO:0000256" key="2">
    <source>
        <dbReference type="ARBA" id="ARBA00021483"/>
    </source>
</evidence>
<dbReference type="Gene3D" id="2.40.50.180">
    <property type="entry name" value="CheA-289, Domain 4"/>
    <property type="match status" value="1"/>
</dbReference>
<dbReference type="RefSeq" id="WP_310330738.1">
    <property type="nucleotide sequence ID" value="NZ_JAVDXV010000007.1"/>
</dbReference>
<dbReference type="InterPro" id="IPR039315">
    <property type="entry name" value="CheW"/>
</dbReference>
<gene>
    <name evidence="5" type="ORF">J2X21_003523</name>
</gene>
<dbReference type="Gene3D" id="2.30.30.40">
    <property type="entry name" value="SH3 Domains"/>
    <property type="match status" value="1"/>
</dbReference>
<evidence type="ECO:0000313" key="6">
    <source>
        <dbReference type="Proteomes" id="UP001180825"/>
    </source>
</evidence>
<proteinExistence type="predicted"/>
<keyword evidence="3" id="KW-0963">Cytoplasm</keyword>
<reference evidence="5 6" key="1">
    <citation type="submission" date="2023-07" db="EMBL/GenBank/DDBJ databases">
        <title>Sorghum-associated microbial communities from plants grown in Nebraska, USA.</title>
        <authorList>
            <person name="Schachtman D."/>
        </authorList>
    </citation>
    <scope>NUCLEOTIDE SEQUENCE [LARGE SCALE GENOMIC DNA]</scope>
    <source>
        <strain evidence="5 6">BE316</strain>
    </source>
</reference>
<evidence type="ECO:0000259" key="4">
    <source>
        <dbReference type="PROSITE" id="PS50851"/>
    </source>
</evidence>
<evidence type="ECO:0000256" key="3">
    <source>
        <dbReference type="ARBA" id="ARBA00022490"/>
    </source>
</evidence>
<organism evidence="5 6">
    <name type="scientific">Roseateles asaccharophilus</name>
    <dbReference type="NCBI Taxonomy" id="582607"/>
    <lineage>
        <taxon>Bacteria</taxon>
        <taxon>Pseudomonadati</taxon>
        <taxon>Pseudomonadota</taxon>
        <taxon>Betaproteobacteria</taxon>
        <taxon>Burkholderiales</taxon>
        <taxon>Sphaerotilaceae</taxon>
        <taxon>Roseateles</taxon>
    </lineage>
</organism>
<name>A0ABU2AAY8_9BURK</name>
<accession>A0ABU2AAY8</accession>
<dbReference type="SUPFAM" id="SSF50341">
    <property type="entry name" value="CheW-like"/>
    <property type="match status" value="1"/>
</dbReference>
<sequence>MSTPLDHRRQLQLQPVGVESPAASATARPGEYLSFQVGDEEYALSILQVQEIRRFEPPTRIAGAPPSVKGVVNLRGVIVPIVDLRLLLAREEPRYDALTVVIVLNVRGRVVGVVVDAVSDVLALSEAEIRPAPSLQSGAVHFINGIATVASLEACQRVLILTDTEKLLDDPSIGVLKGPNALH</sequence>
<dbReference type="Pfam" id="PF01584">
    <property type="entry name" value="CheW"/>
    <property type="match status" value="1"/>
</dbReference>
<dbReference type="PANTHER" id="PTHR22617">
    <property type="entry name" value="CHEMOTAXIS SENSOR HISTIDINE KINASE-RELATED"/>
    <property type="match status" value="1"/>
</dbReference>
<dbReference type="InterPro" id="IPR002545">
    <property type="entry name" value="CheW-lke_dom"/>
</dbReference>
<dbReference type="PANTHER" id="PTHR22617:SF45">
    <property type="entry name" value="CHEMOTAXIS PROTEIN CHEW"/>
    <property type="match status" value="1"/>
</dbReference>
<comment type="subcellular location">
    <subcellularLocation>
        <location evidence="1">Cytoplasm</location>
    </subcellularLocation>
</comment>
<comment type="caution">
    <text evidence="5">The sequence shown here is derived from an EMBL/GenBank/DDBJ whole genome shotgun (WGS) entry which is preliminary data.</text>
</comment>
<dbReference type="InterPro" id="IPR036061">
    <property type="entry name" value="CheW-like_dom_sf"/>
</dbReference>
<dbReference type="EMBL" id="JAVDXV010000007">
    <property type="protein sequence ID" value="MDR7334367.1"/>
    <property type="molecule type" value="Genomic_DNA"/>
</dbReference>
<dbReference type="PROSITE" id="PS50851">
    <property type="entry name" value="CHEW"/>
    <property type="match status" value="1"/>
</dbReference>
<evidence type="ECO:0000313" key="5">
    <source>
        <dbReference type="EMBL" id="MDR7334367.1"/>
    </source>
</evidence>